<sequence length="362" mass="40535">MKRSLCLILFLLSLRVSAQVSMTVQLPPAGVLLKAQLWNIVLVSASDKIAYARITLRLMDATTNQPVLTGITRSIALNKGGRQLQVKDVMPVQYEYLSAVVDRSVNGMLPPGNYLACYTLIVENDKTGNQPGEDCIPFTVEPVSPPMLNTPVNQSVVETKLPQFTWLPPAPVNLFNDLNYEMILTEVHKGQSAAEAIQQNIAIYRAPRLKNMFVNYPAGAIALDTTKQYAWSVIARNGNLFSAQTEVWTFRVQGIQKKATDNNSAYIQLRKELDGNVVSCSSLQCGYKNETGDSTVQYELVALEDNNNIIYKGTLAIKPGDNRLEVPLSKRKGLDSGKSYLFRLRNTRNEYWQMKFIYTREN</sequence>
<keyword evidence="3" id="KW-1185">Reference proteome</keyword>
<dbReference type="STRING" id="573321.SAMN04488505_10336"/>
<evidence type="ECO:0000313" key="2">
    <source>
        <dbReference type="EMBL" id="SEL97628.1"/>
    </source>
</evidence>
<dbReference type="OrthoDB" id="633506at2"/>
<evidence type="ECO:0000313" key="3">
    <source>
        <dbReference type="Proteomes" id="UP000198984"/>
    </source>
</evidence>
<dbReference type="EMBL" id="FOBB01000003">
    <property type="protein sequence ID" value="SEL97628.1"/>
    <property type="molecule type" value="Genomic_DNA"/>
</dbReference>
<feature type="chain" id="PRO_5011616866" evidence="1">
    <location>
        <begin position="19"/>
        <end position="362"/>
    </location>
</feature>
<dbReference type="Gene3D" id="2.60.40.10">
    <property type="entry name" value="Immunoglobulins"/>
    <property type="match status" value="1"/>
</dbReference>
<keyword evidence="1" id="KW-0732">Signal</keyword>
<protein>
    <submittedName>
        <fullName evidence="2">Uncharacterized protein</fullName>
    </submittedName>
</protein>
<dbReference type="InterPro" id="IPR013783">
    <property type="entry name" value="Ig-like_fold"/>
</dbReference>
<organism evidence="2 3">
    <name type="scientific">Chitinophaga rupis</name>
    <dbReference type="NCBI Taxonomy" id="573321"/>
    <lineage>
        <taxon>Bacteria</taxon>
        <taxon>Pseudomonadati</taxon>
        <taxon>Bacteroidota</taxon>
        <taxon>Chitinophagia</taxon>
        <taxon>Chitinophagales</taxon>
        <taxon>Chitinophagaceae</taxon>
        <taxon>Chitinophaga</taxon>
    </lineage>
</organism>
<reference evidence="2 3" key="1">
    <citation type="submission" date="2016-10" db="EMBL/GenBank/DDBJ databases">
        <authorList>
            <person name="de Groot N.N."/>
        </authorList>
    </citation>
    <scope>NUCLEOTIDE SEQUENCE [LARGE SCALE GENOMIC DNA]</scope>
    <source>
        <strain evidence="2 3">DSM 21039</strain>
    </source>
</reference>
<name>A0A1H7ULW0_9BACT</name>
<proteinExistence type="predicted"/>
<dbReference type="Proteomes" id="UP000198984">
    <property type="component" value="Unassembled WGS sequence"/>
</dbReference>
<evidence type="ECO:0000256" key="1">
    <source>
        <dbReference type="SAM" id="SignalP"/>
    </source>
</evidence>
<dbReference type="RefSeq" id="WP_143081004.1">
    <property type="nucleotide sequence ID" value="NZ_FOBB01000003.1"/>
</dbReference>
<gene>
    <name evidence="2" type="ORF">SAMN04488505_10336</name>
</gene>
<dbReference type="AlphaFoldDB" id="A0A1H7ULW0"/>
<accession>A0A1H7ULW0</accession>
<feature type="signal peptide" evidence="1">
    <location>
        <begin position="1"/>
        <end position="18"/>
    </location>
</feature>